<dbReference type="EMBL" id="JSVC01000046">
    <property type="protein sequence ID" value="KIC90679.1"/>
    <property type="molecule type" value="Genomic_DNA"/>
</dbReference>
<reference evidence="1 2" key="1">
    <citation type="submission" date="2014-11" db="EMBL/GenBank/DDBJ databases">
        <title>Genome sequence of Flavihumibacter solisilvae 3-3.</title>
        <authorList>
            <person name="Zhou G."/>
            <person name="Li M."/>
            <person name="Wang G."/>
        </authorList>
    </citation>
    <scope>NUCLEOTIDE SEQUENCE [LARGE SCALE GENOMIC DNA]</scope>
    <source>
        <strain evidence="1 2">3-3</strain>
    </source>
</reference>
<evidence type="ECO:0000313" key="2">
    <source>
        <dbReference type="Proteomes" id="UP000031408"/>
    </source>
</evidence>
<comment type="caution">
    <text evidence="1">The sequence shown here is derived from an EMBL/GenBank/DDBJ whole genome shotgun (WGS) entry which is preliminary data.</text>
</comment>
<organism evidence="1 2">
    <name type="scientific">Flavihumibacter solisilvae</name>
    <dbReference type="NCBI Taxonomy" id="1349421"/>
    <lineage>
        <taxon>Bacteria</taxon>
        <taxon>Pseudomonadati</taxon>
        <taxon>Bacteroidota</taxon>
        <taxon>Chitinophagia</taxon>
        <taxon>Chitinophagales</taxon>
        <taxon>Chitinophagaceae</taxon>
        <taxon>Flavihumibacter</taxon>
    </lineage>
</organism>
<gene>
    <name evidence="1" type="ORF">OI18_23200</name>
</gene>
<keyword evidence="2" id="KW-1185">Reference proteome</keyword>
<sequence length="205" mass="23517">MTKYLTLFLSIIFLLTDTYGQKLGDYYISISLDSTQGGRLKFLSDTTVELSSIPRHMSPSIKIIHQYITTDTTIEILPDTFAEQNINPTGLYLMDYALKSILTLTKFNRVFIDYNKSNIYVRQRDFPNNPDITYIIDGKTFKQDMGVTDGYGLIKKHPKANKALQKKLKTIDKDNCTIEIVRGLAAYKRFGIDKFYGVIIIKTKK</sequence>
<protein>
    <submittedName>
        <fullName evidence="1">Uncharacterized protein</fullName>
    </submittedName>
</protein>
<proteinExistence type="predicted"/>
<dbReference type="Proteomes" id="UP000031408">
    <property type="component" value="Unassembled WGS sequence"/>
</dbReference>
<dbReference type="AlphaFoldDB" id="A0A0C1IJR4"/>
<name>A0A0C1IJR4_9BACT</name>
<accession>A0A0C1IJR4</accession>
<evidence type="ECO:0000313" key="1">
    <source>
        <dbReference type="EMBL" id="KIC90679.1"/>
    </source>
</evidence>